<reference evidence="1" key="2">
    <citation type="journal article" date="2015" name="Data Brief">
        <title>Shoot transcriptome of the giant reed, Arundo donax.</title>
        <authorList>
            <person name="Barrero R.A."/>
            <person name="Guerrero F.D."/>
            <person name="Moolhuijzen P."/>
            <person name="Goolsby J.A."/>
            <person name="Tidwell J."/>
            <person name="Bellgard S.E."/>
            <person name="Bellgard M.I."/>
        </authorList>
    </citation>
    <scope>NUCLEOTIDE SEQUENCE</scope>
    <source>
        <tissue evidence="1">Shoot tissue taken approximately 20 cm above the soil surface</tissue>
    </source>
</reference>
<name>A0A0A8Y8Z2_ARUDO</name>
<dbReference type="EMBL" id="GBRH01275154">
    <property type="protein sequence ID" value="JAD22741.1"/>
    <property type="molecule type" value="Transcribed_RNA"/>
</dbReference>
<reference evidence="1" key="1">
    <citation type="submission" date="2014-09" db="EMBL/GenBank/DDBJ databases">
        <authorList>
            <person name="Magalhaes I.L.F."/>
            <person name="Oliveira U."/>
            <person name="Santos F.R."/>
            <person name="Vidigal T.H.D.A."/>
            <person name="Brescovit A.D."/>
            <person name="Santos A.J."/>
        </authorList>
    </citation>
    <scope>NUCLEOTIDE SEQUENCE</scope>
    <source>
        <tissue evidence="1">Shoot tissue taken approximately 20 cm above the soil surface</tissue>
    </source>
</reference>
<organism evidence="1">
    <name type="scientific">Arundo donax</name>
    <name type="common">Giant reed</name>
    <name type="synonym">Donax arundinaceus</name>
    <dbReference type="NCBI Taxonomy" id="35708"/>
    <lineage>
        <taxon>Eukaryota</taxon>
        <taxon>Viridiplantae</taxon>
        <taxon>Streptophyta</taxon>
        <taxon>Embryophyta</taxon>
        <taxon>Tracheophyta</taxon>
        <taxon>Spermatophyta</taxon>
        <taxon>Magnoliopsida</taxon>
        <taxon>Liliopsida</taxon>
        <taxon>Poales</taxon>
        <taxon>Poaceae</taxon>
        <taxon>PACMAD clade</taxon>
        <taxon>Arundinoideae</taxon>
        <taxon>Arundineae</taxon>
        <taxon>Arundo</taxon>
    </lineage>
</organism>
<sequence>MVPSMLINKKALSRRLPRT</sequence>
<evidence type="ECO:0000313" key="1">
    <source>
        <dbReference type="EMBL" id="JAD22741.1"/>
    </source>
</evidence>
<accession>A0A0A8Y8Z2</accession>
<protein>
    <submittedName>
        <fullName evidence="1">Uncharacterized protein</fullName>
    </submittedName>
</protein>
<dbReference type="AlphaFoldDB" id="A0A0A8Y8Z2"/>
<proteinExistence type="predicted"/>